<dbReference type="Proteomes" id="UP001355207">
    <property type="component" value="Chromosome 8"/>
</dbReference>
<accession>A0AAX4K0T7</accession>
<dbReference type="EMBL" id="CP144105">
    <property type="protein sequence ID" value="WWC91172.1"/>
    <property type="molecule type" value="Genomic_DNA"/>
</dbReference>
<feature type="transmembrane region" description="Helical" evidence="1">
    <location>
        <begin position="7"/>
        <end position="25"/>
    </location>
</feature>
<proteinExistence type="predicted"/>
<keyword evidence="1" id="KW-1133">Transmembrane helix</keyword>
<evidence type="ECO:0000313" key="3">
    <source>
        <dbReference type="Proteomes" id="UP001355207"/>
    </source>
</evidence>
<keyword evidence="3" id="KW-1185">Reference proteome</keyword>
<dbReference type="RefSeq" id="XP_066077935.1">
    <property type="nucleotide sequence ID" value="XM_066221838.1"/>
</dbReference>
<protein>
    <submittedName>
        <fullName evidence="2">Uncharacterized protein</fullName>
    </submittedName>
</protein>
<gene>
    <name evidence="2" type="ORF">L201_006113</name>
</gene>
<keyword evidence="1" id="KW-0812">Transmembrane</keyword>
<sequence length="312" mass="35349">MIRPRTILISITSITTLGWSVFYYHHHRLLTLYPTLPIPQYLSLTGRNDKPYTTDKWAKCDAGDSWAIKVPKSVMMGNSDDTTMTTTTTTESSDNDLGIRWNKSFWGSSPLSIEGTLFGFIKGFLGYKTDEGSSSKEMSLEKGDFEIGKTVLNGLFTIESINYIPISSITNQGQNIRSSQITYRWGDLTPAVKSSILVRGGYHTLSILPLNSISREVLKQDKDEGENENDQNDYLYLIFTAQGVYKYPLSSSSSLTSSSIQQQPKRSIEMVKGMNILDKIFAEFHREYSRILFDLAIKRMGLYGKFEIVNQW</sequence>
<reference evidence="2 3" key="1">
    <citation type="submission" date="2024-01" db="EMBL/GenBank/DDBJ databases">
        <title>Comparative genomics of Cryptococcus and Kwoniella reveals pathogenesis evolution and contrasting modes of karyotype evolution via chromosome fusion or intercentromeric recombination.</title>
        <authorList>
            <person name="Coelho M.A."/>
            <person name="David-Palma M."/>
            <person name="Shea T."/>
            <person name="Bowers K."/>
            <person name="McGinley-Smith S."/>
            <person name="Mohammad A.W."/>
            <person name="Gnirke A."/>
            <person name="Yurkov A.M."/>
            <person name="Nowrousian M."/>
            <person name="Sun S."/>
            <person name="Cuomo C.A."/>
            <person name="Heitman J."/>
        </authorList>
    </citation>
    <scope>NUCLEOTIDE SEQUENCE [LARGE SCALE GENOMIC DNA]</scope>
    <source>
        <strain evidence="2 3">CBS 6074</strain>
    </source>
</reference>
<keyword evidence="1" id="KW-0472">Membrane</keyword>
<evidence type="ECO:0000256" key="1">
    <source>
        <dbReference type="SAM" id="Phobius"/>
    </source>
</evidence>
<dbReference type="AlphaFoldDB" id="A0AAX4K0T7"/>
<organism evidence="2 3">
    <name type="scientific">Kwoniella dendrophila CBS 6074</name>
    <dbReference type="NCBI Taxonomy" id="1295534"/>
    <lineage>
        <taxon>Eukaryota</taxon>
        <taxon>Fungi</taxon>
        <taxon>Dikarya</taxon>
        <taxon>Basidiomycota</taxon>
        <taxon>Agaricomycotina</taxon>
        <taxon>Tremellomycetes</taxon>
        <taxon>Tremellales</taxon>
        <taxon>Cryptococcaceae</taxon>
        <taxon>Kwoniella</taxon>
    </lineage>
</organism>
<name>A0AAX4K0T7_9TREE</name>
<dbReference type="GeneID" id="91096783"/>
<evidence type="ECO:0000313" key="2">
    <source>
        <dbReference type="EMBL" id="WWC91172.1"/>
    </source>
</evidence>